<dbReference type="PROSITE" id="PS51128">
    <property type="entry name" value="ZF_DKSA_2"/>
    <property type="match status" value="1"/>
</dbReference>
<evidence type="ECO:0000256" key="5">
    <source>
        <dbReference type="HAMAP-Rule" id="MF_00926"/>
    </source>
</evidence>
<evidence type="ECO:0000259" key="9">
    <source>
        <dbReference type="Pfam" id="PF21157"/>
    </source>
</evidence>
<dbReference type="HAMAP" id="MF_00926">
    <property type="entry name" value="DksA"/>
    <property type="match status" value="1"/>
</dbReference>
<reference evidence="11" key="1">
    <citation type="journal article" date="2019" name="Int. J. Syst. Evol. Microbiol.">
        <title>The Global Catalogue of Microorganisms (GCM) 10K type strain sequencing project: providing services to taxonomists for standard genome sequencing and annotation.</title>
        <authorList>
            <consortium name="The Broad Institute Genomics Platform"/>
            <consortium name="The Broad Institute Genome Sequencing Center for Infectious Disease"/>
            <person name="Wu L."/>
            <person name="Ma J."/>
        </authorList>
    </citation>
    <scope>NUCLEOTIDE SEQUENCE [LARGE SCALE GENOMIC DNA]</scope>
    <source>
        <strain evidence="11">CGMCC 1.15959</strain>
    </source>
</reference>
<organism evidence="10 11">
    <name type="scientific">Tsuneonella deserti</name>
    <dbReference type="NCBI Taxonomy" id="2035528"/>
    <lineage>
        <taxon>Bacteria</taxon>
        <taxon>Pseudomonadati</taxon>
        <taxon>Pseudomonadota</taxon>
        <taxon>Alphaproteobacteria</taxon>
        <taxon>Sphingomonadales</taxon>
        <taxon>Erythrobacteraceae</taxon>
        <taxon>Tsuneonella</taxon>
    </lineage>
</organism>
<dbReference type="PROSITE" id="PS01102">
    <property type="entry name" value="ZF_DKSA_1"/>
    <property type="match status" value="1"/>
</dbReference>
<dbReference type="InterPro" id="IPR012784">
    <property type="entry name" value="DksA_RNA_pol-bd"/>
</dbReference>
<keyword evidence="4 5" id="KW-0862">Zinc</keyword>
<evidence type="ECO:0000313" key="11">
    <source>
        <dbReference type="Proteomes" id="UP000619041"/>
    </source>
</evidence>
<proteinExistence type="inferred from homology"/>
<evidence type="ECO:0000256" key="6">
    <source>
        <dbReference type="PROSITE-ProRule" id="PRU00510"/>
    </source>
</evidence>
<dbReference type="Pfam" id="PF01258">
    <property type="entry name" value="zf-dskA_traR"/>
    <property type="match status" value="1"/>
</dbReference>
<dbReference type="PANTHER" id="PTHR33823">
    <property type="entry name" value="RNA POLYMERASE-BINDING TRANSCRIPTION FACTOR DKSA-RELATED"/>
    <property type="match status" value="1"/>
</dbReference>
<dbReference type="SUPFAM" id="SSF57716">
    <property type="entry name" value="Glucocorticoid receptor-like (DNA-binding domain)"/>
    <property type="match status" value="1"/>
</dbReference>
<comment type="caution">
    <text evidence="5">Lacks conserved residue(s) required for the propagation of feature annotation.</text>
</comment>
<keyword evidence="1 5" id="KW-0963">Cytoplasm</keyword>
<dbReference type="Gene3D" id="1.20.120.910">
    <property type="entry name" value="DksA, coiled-coil domain"/>
    <property type="match status" value="1"/>
</dbReference>
<keyword evidence="2 5" id="KW-0479">Metal-binding</keyword>
<gene>
    <name evidence="5" type="primary">dksA</name>
    <name evidence="10" type="ORF">GCM10011515_22250</name>
</gene>
<dbReference type="PANTHER" id="PTHR33823:SF2">
    <property type="entry name" value="RNA POLYMERASE-BINDING TRANSCRIPTION FACTOR DKSA"/>
    <property type="match status" value="1"/>
</dbReference>
<evidence type="ECO:0000259" key="8">
    <source>
        <dbReference type="Pfam" id="PF01258"/>
    </source>
</evidence>
<comment type="subunit">
    <text evidence="5">Interacts directly with the RNA polymerase.</text>
</comment>
<dbReference type="InterPro" id="IPR037187">
    <property type="entry name" value="DnaK_N"/>
</dbReference>
<feature type="region of interest" description="Disordered" evidence="7">
    <location>
        <begin position="1"/>
        <end position="33"/>
    </location>
</feature>
<feature type="zinc finger region" description="dksA C4-type" evidence="6">
    <location>
        <begin position="151"/>
        <end position="175"/>
    </location>
</feature>
<dbReference type="InterPro" id="IPR048489">
    <property type="entry name" value="DksA_N"/>
</dbReference>
<comment type="caution">
    <text evidence="10">The sequence shown here is derived from an EMBL/GenBank/DDBJ whole genome shotgun (WGS) entry which is preliminary data.</text>
</comment>
<evidence type="ECO:0000256" key="4">
    <source>
        <dbReference type="ARBA" id="ARBA00022833"/>
    </source>
</evidence>
<dbReference type="InterPro" id="IPR020458">
    <property type="entry name" value="Znf_DskA_TraR_CS"/>
</dbReference>
<evidence type="ECO:0000256" key="7">
    <source>
        <dbReference type="SAM" id="MobiDB-lite"/>
    </source>
</evidence>
<dbReference type="Pfam" id="PF21157">
    <property type="entry name" value="DksA_N"/>
    <property type="match status" value="1"/>
</dbReference>
<comment type="similarity">
    <text evidence="5">Belongs to the DksA family.</text>
</comment>
<dbReference type="InterPro" id="IPR000962">
    <property type="entry name" value="Znf_DskA_TraR"/>
</dbReference>
<comment type="function">
    <text evidence="5">Transcription factor that acts by binding directly to the RNA polymerase (RNAP). Required for negative regulation of rRNA expression and positive regulation of several amino acid biosynthesis promoters.</text>
</comment>
<dbReference type="Proteomes" id="UP000619041">
    <property type="component" value="Unassembled WGS sequence"/>
</dbReference>
<dbReference type="NCBIfam" id="TIGR02420">
    <property type="entry name" value="dksA"/>
    <property type="match status" value="1"/>
</dbReference>
<name>A0ABQ1SD04_9SPHN</name>
<evidence type="ECO:0000256" key="3">
    <source>
        <dbReference type="ARBA" id="ARBA00022771"/>
    </source>
</evidence>
<evidence type="ECO:0000256" key="1">
    <source>
        <dbReference type="ARBA" id="ARBA00022490"/>
    </source>
</evidence>
<feature type="domain" description="DnaK suppressor protein DksA N-terminal" evidence="9">
    <location>
        <begin position="73"/>
        <end position="143"/>
    </location>
</feature>
<comment type="subcellular location">
    <subcellularLocation>
        <location evidence="5">Cytoplasm</location>
    </subcellularLocation>
</comment>
<evidence type="ECO:0000313" key="10">
    <source>
        <dbReference type="EMBL" id="GGE02133.1"/>
    </source>
</evidence>
<evidence type="ECO:0000256" key="2">
    <source>
        <dbReference type="ARBA" id="ARBA00022723"/>
    </source>
</evidence>
<sequence>MQGGSRHYRPAKTEKQAARLTGEDPWPDQPGTRFERTSMATAASDIEVLEKARRALAHDYVPSEDEEYMGQAQQDYFRLLLLEWKRSILSAANATLQSLQDGPIREPDLNDRASSETDWSIELRTRDRQRKLIAKIDAALRRIDAGEYGYCEVTGDPIGLKRLIARPVATMTVEAQEAHERREKISRDD</sequence>
<feature type="compositionally biased region" description="Basic residues" evidence="7">
    <location>
        <begin position="1"/>
        <end position="10"/>
    </location>
</feature>
<accession>A0ABQ1SD04</accession>
<protein>
    <recommendedName>
        <fullName evidence="5">RNA polymerase-binding transcription factor DksA</fullName>
    </recommendedName>
</protein>
<dbReference type="SUPFAM" id="SSF109635">
    <property type="entry name" value="DnaK suppressor protein DksA, alpha-hairpin domain"/>
    <property type="match status" value="1"/>
</dbReference>
<keyword evidence="11" id="KW-1185">Reference proteome</keyword>
<dbReference type="EMBL" id="BMKL01000001">
    <property type="protein sequence ID" value="GGE02133.1"/>
    <property type="molecule type" value="Genomic_DNA"/>
</dbReference>
<feature type="domain" description="Zinc finger DksA/TraR C4-type" evidence="8">
    <location>
        <begin position="146"/>
        <end position="181"/>
    </location>
</feature>
<keyword evidence="3 5" id="KW-0863">Zinc-finger</keyword>